<dbReference type="PROSITE" id="PS51257">
    <property type="entry name" value="PROKAR_LIPOPROTEIN"/>
    <property type="match status" value="1"/>
</dbReference>
<dbReference type="PANTHER" id="PTHR33240">
    <property type="entry name" value="OS08G0508500 PROTEIN"/>
    <property type="match status" value="1"/>
</dbReference>
<sequence length="629" mass="69026">MDISRTNKGYTSCGPVVEMSWHRAGVLLLGAQSCLPVPEVPAVGGVGSPGLRVSLWNQGPQFDFINAAQAPTVRQQAPTPGFGTNQAPIQAAMMWSQPIFDPSMAAQQGAVNRAGGEKGLPLCGGIKTRPIPPQFKFPPVPRYSGETDPKEFLSIYESAIEAAHGDKNTKAKGESIREYMRRFLQARCQVQDITEASVINATSAGLLEDELTRKITNKEPQTLEHLLRIIDGFARGEENSKRQQAIQAEYDKASIAAAQAQAQVQVVEPPPLFVRQSQPAIQGQPPRQSQAPITWRKFRTDHASKAVMAVEEVQALRKEFDAQQASNHQQPAHKKVRKDLYYAFHGCSSHTTEQCRNIRQCGNAQDLRPQQGTIVEAPREAVQEQTPPTEQRQDVQRRVIQVITRADPPSQLSKRQKMMQIRMVHSITSAGEGAPQYLNQLISFGPEDAEGVIFPHQDPLVISAEIAGFEVRRILVDGGSSADVIFAEAYAKMGLPTQALTPAPASLRGFSREAVQVLGQTLLLIAFGSGENRREEQILFDVVDIPYNYNAIFGRATLNKFEAISHHNYLKLKMPGPTGVIVVKGLQPSAASKGDLAIINRAVHSVETEPHERPKHTPKPTPHGKITKV</sequence>
<accession>Q8H7Z5</accession>
<dbReference type="CDD" id="cd00303">
    <property type="entry name" value="retropepsin_like"/>
    <property type="match status" value="1"/>
</dbReference>
<dbReference type="Gene3D" id="2.40.70.10">
    <property type="entry name" value="Acid Proteases"/>
    <property type="match status" value="1"/>
</dbReference>
<dbReference type="InterPro" id="IPR021109">
    <property type="entry name" value="Peptidase_aspartic_dom_sf"/>
</dbReference>
<protein>
    <submittedName>
        <fullName evidence="2">Polyprotein</fullName>
    </submittedName>
</protein>
<evidence type="ECO:0000313" key="3">
    <source>
        <dbReference type="Proteomes" id="UP000000763"/>
    </source>
</evidence>
<dbReference type="Proteomes" id="UP000000763">
    <property type="component" value="Chromosome 10"/>
</dbReference>
<evidence type="ECO:0000256" key="1">
    <source>
        <dbReference type="SAM" id="MobiDB-lite"/>
    </source>
</evidence>
<organism evidence="2 3">
    <name type="scientific">Oryza sativa subsp. japonica</name>
    <name type="common">Rice</name>
    <dbReference type="NCBI Taxonomy" id="39947"/>
    <lineage>
        <taxon>Eukaryota</taxon>
        <taxon>Viridiplantae</taxon>
        <taxon>Streptophyta</taxon>
        <taxon>Embryophyta</taxon>
        <taxon>Tracheophyta</taxon>
        <taxon>Spermatophyta</taxon>
        <taxon>Magnoliopsida</taxon>
        <taxon>Liliopsida</taxon>
        <taxon>Poales</taxon>
        <taxon>Poaceae</taxon>
        <taxon>BOP clade</taxon>
        <taxon>Oryzoideae</taxon>
        <taxon>Oryzeae</taxon>
        <taxon>Oryzinae</taxon>
        <taxon>Oryza</taxon>
        <taxon>Oryza sativa</taxon>
    </lineage>
</organism>
<dbReference type="EMBL" id="AC105377">
    <property type="protein sequence ID" value="AAN05385.1"/>
    <property type="molecule type" value="Genomic_DNA"/>
</dbReference>
<dbReference type="AlphaFoldDB" id="Q8H7Z5"/>
<feature type="region of interest" description="Disordered" evidence="1">
    <location>
        <begin position="606"/>
        <end position="629"/>
    </location>
</feature>
<gene>
    <name evidence="2" type="primary">OSJNBa0034E15.17</name>
</gene>
<reference evidence="3" key="2">
    <citation type="journal article" date="2008" name="Nucleic Acids Res.">
        <title>The rice annotation project database (RAP-DB): 2008 update.</title>
        <authorList>
            <consortium name="The rice annotation project (RAP)"/>
        </authorList>
    </citation>
    <scope>GENOME REANNOTATION</scope>
    <source>
        <strain evidence="3">cv. Nipponbare</strain>
    </source>
</reference>
<dbReference type="PANTHER" id="PTHR33240:SF8">
    <property type="entry name" value="OS03G0439900 PROTEIN"/>
    <property type="match status" value="1"/>
</dbReference>
<name>Q8H7Z5_ORYSJ</name>
<proteinExistence type="predicted"/>
<reference evidence="3" key="1">
    <citation type="journal article" date="2005" name="Nature">
        <title>The map-based sequence of the rice genome.</title>
        <authorList>
            <consortium name="International rice genome sequencing project (IRGSP)"/>
            <person name="Matsumoto T."/>
            <person name="Wu J."/>
            <person name="Kanamori H."/>
            <person name="Katayose Y."/>
            <person name="Fujisawa M."/>
            <person name="Namiki N."/>
            <person name="Mizuno H."/>
            <person name="Yamamoto K."/>
            <person name="Antonio B.A."/>
            <person name="Baba T."/>
            <person name="Sakata K."/>
            <person name="Nagamura Y."/>
            <person name="Aoki H."/>
            <person name="Arikawa K."/>
            <person name="Arita K."/>
            <person name="Bito T."/>
            <person name="Chiden Y."/>
            <person name="Fujitsuka N."/>
            <person name="Fukunaka R."/>
            <person name="Hamada M."/>
            <person name="Harada C."/>
            <person name="Hayashi A."/>
            <person name="Hijishita S."/>
            <person name="Honda M."/>
            <person name="Hosokawa S."/>
            <person name="Ichikawa Y."/>
            <person name="Idonuma A."/>
            <person name="Iijima M."/>
            <person name="Ikeda M."/>
            <person name="Ikeno M."/>
            <person name="Ito K."/>
            <person name="Ito S."/>
            <person name="Ito T."/>
            <person name="Ito Y."/>
            <person name="Ito Y."/>
            <person name="Iwabuchi A."/>
            <person name="Kamiya K."/>
            <person name="Karasawa W."/>
            <person name="Kurita K."/>
            <person name="Katagiri S."/>
            <person name="Kikuta A."/>
            <person name="Kobayashi H."/>
            <person name="Kobayashi N."/>
            <person name="Machita K."/>
            <person name="Maehara T."/>
            <person name="Masukawa M."/>
            <person name="Mizubayashi T."/>
            <person name="Mukai Y."/>
            <person name="Nagasaki H."/>
            <person name="Nagata Y."/>
            <person name="Naito S."/>
            <person name="Nakashima M."/>
            <person name="Nakama Y."/>
            <person name="Nakamichi Y."/>
            <person name="Nakamura M."/>
            <person name="Meguro A."/>
            <person name="Negishi M."/>
            <person name="Ohta I."/>
            <person name="Ohta T."/>
            <person name="Okamoto M."/>
            <person name="Ono N."/>
            <person name="Saji S."/>
            <person name="Sakaguchi M."/>
            <person name="Sakai K."/>
            <person name="Shibata M."/>
            <person name="Shimokawa T."/>
            <person name="Song J."/>
            <person name="Takazaki Y."/>
            <person name="Terasawa K."/>
            <person name="Tsugane M."/>
            <person name="Tsuji K."/>
            <person name="Ueda S."/>
            <person name="Waki K."/>
            <person name="Yamagata H."/>
            <person name="Yamamoto M."/>
            <person name="Yamamoto S."/>
            <person name="Yamane H."/>
            <person name="Yoshiki S."/>
            <person name="Yoshihara R."/>
            <person name="Yukawa K."/>
            <person name="Zhong H."/>
            <person name="Yano M."/>
            <person name="Yuan Q."/>
            <person name="Ouyang S."/>
            <person name="Liu J."/>
            <person name="Jones K.M."/>
            <person name="Gansberger K."/>
            <person name="Moffat K."/>
            <person name="Hill J."/>
            <person name="Bera J."/>
            <person name="Fadrosh D."/>
            <person name="Jin S."/>
            <person name="Johri S."/>
            <person name="Kim M."/>
            <person name="Overton L."/>
            <person name="Reardon M."/>
            <person name="Tsitrin T."/>
            <person name="Vuong H."/>
            <person name="Weaver B."/>
            <person name="Ciecko A."/>
            <person name="Tallon L."/>
            <person name="Jackson J."/>
            <person name="Pai G."/>
            <person name="Aken S.V."/>
            <person name="Utterback T."/>
            <person name="Reidmuller S."/>
            <person name="Feldblyum T."/>
            <person name="Hsiao J."/>
            <person name="Zismann V."/>
            <person name="Iobst S."/>
            <person name="de Vazeille A.R."/>
            <person name="Buell C.R."/>
            <person name="Ying K."/>
            <person name="Li Y."/>
            <person name="Lu T."/>
            <person name="Huang Y."/>
            <person name="Zhao Q."/>
            <person name="Feng Q."/>
            <person name="Zhang L."/>
            <person name="Zhu J."/>
            <person name="Weng Q."/>
            <person name="Mu J."/>
            <person name="Lu Y."/>
            <person name="Fan D."/>
            <person name="Liu Y."/>
            <person name="Guan J."/>
            <person name="Zhang Y."/>
            <person name="Yu S."/>
            <person name="Liu X."/>
            <person name="Zhang Y."/>
            <person name="Hong G."/>
            <person name="Han B."/>
            <person name="Choisne N."/>
            <person name="Demange N."/>
            <person name="Orjeda G."/>
            <person name="Samain S."/>
            <person name="Cattolico L."/>
            <person name="Pelletier E."/>
            <person name="Couloux A."/>
            <person name="Segurens B."/>
            <person name="Wincker P."/>
            <person name="D'Hont A."/>
            <person name="Scarpelli C."/>
            <person name="Weissenbach J."/>
            <person name="Salanoubat M."/>
            <person name="Quetier F."/>
            <person name="Yu Y."/>
            <person name="Kim H.R."/>
            <person name="Rambo T."/>
            <person name="Currie J."/>
            <person name="Collura K."/>
            <person name="Luo M."/>
            <person name="Yang T."/>
            <person name="Ammiraju J.S.S."/>
            <person name="Engler F."/>
            <person name="Soderlund C."/>
            <person name="Wing R.A."/>
            <person name="Palmer L.E."/>
            <person name="de la Bastide M."/>
            <person name="Spiegel L."/>
            <person name="Nascimento L."/>
            <person name="Zutavern T."/>
            <person name="O'Shaughnessy A."/>
            <person name="Dike S."/>
            <person name="Dedhia N."/>
            <person name="Preston R."/>
            <person name="Balija V."/>
            <person name="McCombie W.R."/>
            <person name="Chow T."/>
            <person name="Chen H."/>
            <person name="Chung M."/>
            <person name="Chen C."/>
            <person name="Shaw J."/>
            <person name="Wu H."/>
            <person name="Hsiao K."/>
            <person name="Chao Y."/>
            <person name="Chu M."/>
            <person name="Cheng C."/>
            <person name="Hour A."/>
            <person name="Lee P."/>
            <person name="Lin S."/>
            <person name="Lin Y."/>
            <person name="Liou J."/>
            <person name="Liu S."/>
            <person name="Hsing Y."/>
            <person name="Raghuvanshi S."/>
            <person name="Mohanty A."/>
            <person name="Bharti A.K."/>
            <person name="Gaur A."/>
            <person name="Gupta V."/>
            <person name="Kumar D."/>
            <person name="Ravi V."/>
            <person name="Vij S."/>
            <person name="Kapur A."/>
            <person name="Khurana P."/>
            <person name="Khurana P."/>
            <person name="Khurana J.P."/>
            <person name="Tyagi A.K."/>
            <person name="Gaikwad K."/>
            <person name="Singh A."/>
            <person name="Dalal V."/>
            <person name="Srivastava S."/>
            <person name="Dixit A."/>
            <person name="Pal A.K."/>
            <person name="Ghazi I.A."/>
            <person name="Yadav M."/>
            <person name="Pandit A."/>
            <person name="Bhargava A."/>
            <person name="Sureshbabu K."/>
            <person name="Batra K."/>
            <person name="Sharma T.R."/>
            <person name="Mohapatra T."/>
            <person name="Singh N.K."/>
            <person name="Messing J."/>
            <person name="Nelson A.B."/>
            <person name="Fuks G."/>
            <person name="Kavchok S."/>
            <person name="Keizer G."/>
            <person name="Linton E."/>
            <person name="Llaca V."/>
            <person name="Song R."/>
            <person name="Tanyolac B."/>
            <person name="Young S."/>
            <person name="Ho-Il K."/>
            <person name="Hahn J.H."/>
            <person name="Sangsakoo G."/>
            <person name="Vanavichit A."/>
            <person name="de Mattos Luiz.A.T."/>
            <person name="Zimmer P.D."/>
            <person name="Malone G."/>
            <person name="Dellagostin O."/>
            <person name="de Oliveira A.C."/>
            <person name="Bevan M."/>
            <person name="Bancroft I."/>
            <person name="Minx P."/>
            <person name="Cordum H."/>
            <person name="Wilson R."/>
            <person name="Cheng Z."/>
            <person name="Jin W."/>
            <person name="Jiang J."/>
            <person name="Leong S.A."/>
            <person name="Iwama H."/>
            <person name="Gojobori T."/>
            <person name="Itoh T."/>
            <person name="Niimura Y."/>
            <person name="Fujii Y."/>
            <person name="Habara T."/>
            <person name="Sakai H."/>
            <person name="Sato Y."/>
            <person name="Wilson G."/>
            <person name="Kumar K."/>
            <person name="McCouch S."/>
            <person name="Juretic N."/>
            <person name="Hoen D."/>
            <person name="Wright S."/>
            <person name="Bruskiewich R."/>
            <person name="Bureau T."/>
            <person name="Miyao A."/>
            <person name="Hirochika H."/>
            <person name="Nishikawa T."/>
            <person name="Kadowaki K."/>
            <person name="Sugiura M."/>
            <person name="Burr B."/>
            <person name="Sasaki T."/>
        </authorList>
    </citation>
    <scope>NUCLEOTIDE SEQUENCE [LARGE SCALE GENOMIC DNA]</scope>
    <source>
        <strain evidence="3">cv. Nipponbare</strain>
    </source>
</reference>
<evidence type="ECO:0000313" key="2">
    <source>
        <dbReference type="EMBL" id="AAN05385.1"/>
    </source>
</evidence>